<evidence type="ECO:0000256" key="6">
    <source>
        <dbReference type="ARBA" id="ARBA00038076"/>
    </source>
</evidence>
<feature type="transmembrane region" description="Helical" evidence="7">
    <location>
        <begin position="180"/>
        <end position="204"/>
    </location>
</feature>
<dbReference type="PANTHER" id="PTHR30572">
    <property type="entry name" value="MEMBRANE COMPONENT OF TRANSPORTER-RELATED"/>
    <property type="match status" value="1"/>
</dbReference>
<evidence type="ECO:0000259" key="9">
    <source>
        <dbReference type="Pfam" id="PF12704"/>
    </source>
</evidence>
<evidence type="ECO:0000259" key="8">
    <source>
        <dbReference type="Pfam" id="PF02687"/>
    </source>
</evidence>
<dbReference type="InterPro" id="IPR017800">
    <property type="entry name" value="ADOP"/>
</dbReference>
<evidence type="ECO:0000313" key="11">
    <source>
        <dbReference type="Proteomes" id="UP001370348"/>
    </source>
</evidence>
<organism evidence="10 11">
    <name type="scientific">Pendulispora albinea</name>
    <dbReference type="NCBI Taxonomy" id="2741071"/>
    <lineage>
        <taxon>Bacteria</taxon>
        <taxon>Pseudomonadati</taxon>
        <taxon>Myxococcota</taxon>
        <taxon>Myxococcia</taxon>
        <taxon>Myxococcales</taxon>
        <taxon>Sorangiineae</taxon>
        <taxon>Pendulisporaceae</taxon>
        <taxon>Pendulispora</taxon>
    </lineage>
</organism>
<feature type="transmembrane region" description="Helical" evidence="7">
    <location>
        <begin position="36"/>
        <end position="61"/>
    </location>
</feature>
<protein>
    <submittedName>
        <fullName evidence="10">ABC transporter permease</fullName>
    </submittedName>
</protein>
<keyword evidence="3 7" id="KW-0812">Transmembrane</keyword>
<feature type="domain" description="MacB-like periplasmic core" evidence="9">
    <location>
        <begin position="298"/>
        <end position="429"/>
    </location>
</feature>
<keyword evidence="4 7" id="KW-1133">Transmembrane helix</keyword>
<gene>
    <name evidence="10" type="ORF">LZC94_41730</name>
</gene>
<feature type="domain" description="ABC3 transporter permease C-terminal" evidence="8">
    <location>
        <begin position="468"/>
        <end position="585"/>
    </location>
</feature>
<accession>A0ABZ2LTU4</accession>
<dbReference type="RefSeq" id="WP_394823954.1">
    <property type="nucleotide sequence ID" value="NZ_CP089984.1"/>
</dbReference>
<keyword evidence="11" id="KW-1185">Reference proteome</keyword>
<feature type="domain" description="ABC3 transporter permease C-terminal" evidence="8">
    <location>
        <begin position="44"/>
        <end position="157"/>
    </location>
</feature>
<feature type="transmembrane region" description="Helical" evidence="7">
    <location>
        <begin position="134"/>
        <end position="159"/>
    </location>
</feature>
<evidence type="ECO:0000256" key="5">
    <source>
        <dbReference type="ARBA" id="ARBA00023136"/>
    </source>
</evidence>
<feature type="transmembrane region" description="Helical" evidence="7">
    <location>
        <begin position="93"/>
        <end position="114"/>
    </location>
</feature>
<sequence>MPAWAAAYQGMHTITPDLHPVAYRPLHEEVVGSVRLALLTLQVAVVFVLLIACANISNLLLARAEVRSSEIAVRVALGASRGRMARQFLTESLVLGVLGAGSGILCAMWGLDAVMALLPEGIPRASEIQLDTTVLAYAVAVAMGTSLVLGLTPIFHASGDLGGTLRAAGQRTTSSRGKQLFRRALILVQVALAIVLVTGAGLMIRSFVHIQKTELGFDPRGLVTLNLALPKKAYPTDADVMAFWNRLLEGARALPGVQGATLVEGLPPMRPINSNSFDIVGRVPPPPTQKEWNVDYWQLTGDEYFSTMRVALVRGRLFDATDTETSPKVAIINEAMAREYWPDEDPIGKRIRATRQAPMGESPAEQTIIGIVADVKQAGLDNKAGTELYLPIRQTPGWHRQVAGETFVPRALYLVLRAEGDPRSLLASVRAYVASRDGGLPIAHLETMDRVVYDAIAKPRFLTTLLSFFAGVALLMAAIGIYGVMSYSVEQRTKELSIRMALGADAGRLQRMLVLEGMRLAVMGIAVGLVAAGGVTVALGHWFNRLLFEVSGLDPATYALVIVVTGGVAALASYIPARRATRVHPMAAMRHE</sequence>
<dbReference type="InterPro" id="IPR025857">
    <property type="entry name" value="MacB_PCD"/>
</dbReference>
<keyword evidence="5 7" id="KW-0472">Membrane</keyword>
<dbReference type="Pfam" id="PF02687">
    <property type="entry name" value="FtsX"/>
    <property type="match status" value="2"/>
</dbReference>
<keyword evidence="2" id="KW-1003">Cell membrane</keyword>
<evidence type="ECO:0000256" key="2">
    <source>
        <dbReference type="ARBA" id="ARBA00022475"/>
    </source>
</evidence>
<evidence type="ECO:0000256" key="3">
    <source>
        <dbReference type="ARBA" id="ARBA00022692"/>
    </source>
</evidence>
<comment type="similarity">
    <text evidence="6">Belongs to the ABC-4 integral membrane protein family.</text>
</comment>
<dbReference type="PANTHER" id="PTHR30572:SF4">
    <property type="entry name" value="ABC TRANSPORTER PERMEASE YTRF"/>
    <property type="match status" value="1"/>
</dbReference>
<comment type="subcellular location">
    <subcellularLocation>
        <location evidence="1">Cell membrane</location>
        <topology evidence="1">Multi-pass membrane protein</topology>
    </subcellularLocation>
</comment>
<dbReference type="Proteomes" id="UP001370348">
    <property type="component" value="Chromosome"/>
</dbReference>
<proteinExistence type="inferred from homology"/>
<dbReference type="NCBIfam" id="TIGR03434">
    <property type="entry name" value="ADOP"/>
    <property type="match status" value="1"/>
</dbReference>
<feature type="transmembrane region" description="Helical" evidence="7">
    <location>
        <begin position="520"/>
        <end position="543"/>
    </location>
</feature>
<dbReference type="Pfam" id="PF12704">
    <property type="entry name" value="MacB_PCD"/>
    <property type="match status" value="1"/>
</dbReference>
<dbReference type="InterPro" id="IPR050250">
    <property type="entry name" value="Macrolide_Exporter_MacB"/>
</dbReference>
<evidence type="ECO:0000256" key="1">
    <source>
        <dbReference type="ARBA" id="ARBA00004651"/>
    </source>
</evidence>
<reference evidence="10 11" key="1">
    <citation type="submission" date="2021-12" db="EMBL/GenBank/DDBJ databases">
        <title>Discovery of the Pendulisporaceae a myxobacterial family with distinct sporulation behavior and unique specialized metabolism.</title>
        <authorList>
            <person name="Garcia R."/>
            <person name="Popoff A."/>
            <person name="Bader C.D."/>
            <person name="Loehr J."/>
            <person name="Walesch S."/>
            <person name="Walt C."/>
            <person name="Boldt J."/>
            <person name="Bunk B."/>
            <person name="Haeckl F.J.F.P.J."/>
            <person name="Gunesch A.P."/>
            <person name="Birkelbach J."/>
            <person name="Nuebel U."/>
            <person name="Pietschmann T."/>
            <person name="Bach T."/>
            <person name="Mueller R."/>
        </authorList>
    </citation>
    <scope>NUCLEOTIDE SEQUENCE [LARGE SCALE GENOMIC DNA]</scope>
    <source>
        <strain evidence="10 11">MSr11954</strain>
    </source>
</reference>
<evidence type="ECO:0000256" key="7">
    <source>
        <dbReference type="SAM" id="Phobius"/>
    </source>
</evidence>
<feature type="transmembrane region" description="Helical" evidence="7">
    <location>
        <begin position="461"/>
        <end position="484"/>
    </location>
</feature>
<feature type="transmembrane region" description="Helical" evidence="7">
    <location>
        <begin position="555"/>
        <end position="577"/>
    </location>
</feature>
<dbReference type="InterPro" id="IPR003838">
    <property type="entry name" value="ABC3_permease_C"/>
</dbReference>
<evidence type="ECO:0000256" key="4">
    <source>
        <dbReference type="ARBA" id="ARBA00022989"/>
    </source>
</evidence>
<dbReference type="EMBL" id="CP089984">
    <property type="protein sequence ID" value="WXB14334.1"/>
    <property type="molecule type" value="Genomic_DNA"/>
</dbReference>
<evidence type="ECO:0000313" key="10">
    <source>
        <dbReference type="EMBL" id="WXB14334.1"/>
    </source>
</evidence>
<name>A0ABZ2LTU4_9BACT</name>